<evidence type="ECO:0008006" key="4">
    <source>
        <dbReference type="Google" id="ProtNLM"/>
    </source>
</evidence>
<dbReference type="EMBL" id="KV919296">
    <property type="protein sequence ID" value="OSX70196.1"/>
    <property type="molecule type" value="Genomic_DNA"/>
</dbReference>
<feature type="compositionally biased region" description="Basic residues" evidence="1">
    <location>
        <begin position="310"/>
        <end position="321"/>
    </location>
</feature>
<dbReference type="GO" id="GO:0004525">
    <property type="term" value="F:ribonuclease III activity"/>
    <property type="evidence" value="ECO:0007669"/>
    <property type="project" value="InterPro"/>
</dbReference>
<dbReference type="GO" id="GO:0006396">
    <property type="term" value="P:RNA processing"/>
    <property type="evidence" value="ECO:0007669"/>
    <property type="project" value="InterPro"/>
</dbReference>
<feature type="compositionally biased region" description="Polar residues" evidence="1">
    <location>
        <begin position="9"/>
        <end position="21"/>
    </location>
</feature>
<dbReference type="InterPro" id="IPR036389">
    <property type="entry name" value="RNase_III_sf"/>
</dbReference>
<feature type="region of interest" description="Disordered" evidence="1">
    <location>
        <begin position="295"/>
        <end position="323"/>
    </location>
</feature>
<protein>
    <recommendedName>
        <fullName evidence="4">RNase III domain-containing protein</fullName>
    </recommendedName>
</protein>
<organism evidence="2 3">
    <name type="scientific">Porphyra umbilicalis</name>
    <name type="common">Purple laver</name>
    <name type="synonym">Red alga</name>
    <dbReference type="NCBI Taxonomy" id="2786"/>
    <lineage>
        <taxon>Eukaryota</taxon>
        <taxon>Rhodophyta</taxon>
        <taxon>Bangiophyceae</taxon>
        <taxon>Bangiales</taxon>
        <taxon>Bangiaceae</taxon>
        <taxon>Porphyra</taxon>
    </lineage>
</organism>
<accession>A0A1X6NNY2</accession>
<gene>
    <name evidence="2" type="ORF">BU14_0861s0008</name>
</gene>
<dbReference type="Proteomes" id="UP000218209">
    <property type="component" value="Unassembled WGS sequence"/>
</dbReference>
<dbReference type="Gene3D" id="1.10.1520.10">
    <property type="entry name" value="Ribonuclease III domain"/>
    <property type="match status" value="1"/>
</dbReference>
<reference evidence="2 3" key="1">
    <citation type="submission" date="2017-03" db="EMBL/GenBank/DDBJ databases">
        <title>WGS assembly of Porphyra umbilicalis.</title>
        <authorList>
            <person name="Brawley S.H."/>
            <person name="Blouin N.A."/>
            <person name="Ficko-Blean E."/>
            <person name="Wheeler G.L."/>
            <person name="Lohr M."/>
            <person name="Goodson H.V."/>
            <person name="Jenkins J.W."/>
            <person name="Blaby-Haas C.E."/>
            <person name="Helliwell K.E."/>
            <person name="Chan C."/>
            <person name="Marriage T."/>
            <person name="Bhattacharya D."/>
            <person name="Klein A.S."/>
            <person name="Badis Y."/>
            <person name="Brodie J."/>
            <person name="Cao Y."/>
            <person name="Collen J."/>
            <person name="Dittami S.M."/>
            <person name="Gachon C.M."/>
            <person name="Green B.R."/>
            <person name="Karpowicz S."/>
            <person name="Kim J.W."/>
            <person name="Kudahl U."/>
            <person name="Lin S."/>
            <person name="Michel G."/>
            <person name="Mittag M."/>
            <person name="Olson B.J."/>
            <person name="Pangilinan J."/>
            <person name="Peng Y."/>
            <person name="Qiu H."/>
            <person name="Shu S."/>
            <person name="Singer J.T."/>
            <person name="Smith A.G."/>
            <person name="Sprecher B.N."/>
            <person name="Wagner V."/>
            <person name="Wang W."/>
            <person name="Wang Z.-Y."/>
            <person name="Yan J."/>
            <person name="Yarish C."/>
            <person name="Zoeuner-Riek S."/>
            <person name="Zhuang Y."/>
            <person name="Zou Y."/>
            <person name="Lindquist E.A."/>
            <person name="Grimwood J."/>
            <person name="Barry K."/>
            <person name="Rokhsar D.S."/>
            <person name="Schmutz J."/>
            <person name="Stiller J.W."/>
            <person name="Grossman A.R."/>
            <person name="Prochnik S.E."/>
        </authorList>
    </citation>
    <scope>NUCLEOTIDE SEQUENCE [LARGE SCALE GENOMIC DNA]</scope>
    <source>
        <strain evidence="2">4086291</strain>
    </source>
</reference>
<feature type="region of interest" description="Disordered" evidence="1">
    <location>
        <begin position="1"/>
        <end position="43"/>
    </location>
</feature>
<evidence type="ECO:0000313" key="3">
    <source>
        <dbReference type="Proteomes" id="UP000218209"/>
    </source>
</evidence>
<keyword evidence="3" id="KW-1185">Reference proteome</keyword>
<evidence type="ECO:0000256" key="1">
    <source>
        <dbReference type="SAM" id="MobiDB-lite"/>
    </source>
</evidence>
<evidence type="ECO:0000313" key="2">
    <source>
        <dbReference type="EMBL" id="OSX70196.1"/>
    </source>
</evidence>
<feature type="region of interest" description="Disordered" evidence="1">
    <location>
        <begin position="216"/>
        <end position="272"/>
    </location>
</feature>
<sequence>MHVHGRYSSPRSTSRGGSASTAVAPRPPWSAASYSGAPTASPERRGVLDTVAPALAFPTPADADILRRFCDAWRVPPFGPHAWLLVRAVTQHGFSYSRERAAGVRAKSWSNEALSFVGDRVLNLALSTELQADVAPTSAPAGTGGGRREGAVPINAQLLLNRSTSNAECARRAHALGLHLLLRSAGGGTPRGRSPTRTRRSSGRCFWCTALTRRERSSRATPSRRRGRLTCGASPARRRSHPKGAVAAPLPPRRGEPPRPHGGGVRPRIGPPVVARGACRLGARRCACAAPPLRAAPRQRTGGGAAAPPRRSRSPHRRRRRDAANVAVCVGALPRRRRQWRRRCWRWRRRRRRCRGHPLGGVRPRLYTGRVL</sequence>
<proteinExistence type="predicted"/>
<dbReference type="AlphaFoldDB" id="A0A1X6NNY2"/>
<name>A0A1X6NNY2_PORUM</name>